<organism evidence="1 2">
    <name type="scientific">Psychroflexus longus</name>
    <dbReference type="NCBI Taxonomy" id="2873596"/>
    <lineage>
        <taxon>Bacteria</taxon>
        <taxon>Pseudomonadati</taxon>
        <taxon>Bacteroidota</taxon>
        <taxon>Flavobacteriia</taxon>
        <taxon>Flavobacteriales</taxon>
        <taxon>Flavobacteriaceae</taxon>
        <taxon>Psychroflexus</taxon>
    </lineage>
</organism>
<dbReference type="EMBL" id="JAIQZE010000004">
    <property type="protein sequence ID" value="MBZ9778302.1"/>
    <property type="molecule type" value="Genomic_DNA"/>
</dbReference>
<comment type="caution">
    <text evidence="1">The sequence shown here is derived from an EMBL/GenBank/DDBJ whole genome shotgun (WGS) entry which is preliminary data.</text>
</comment>
<protein>
    <submittedName>
        <fullName evidence="1">PorT family protein</fullName>
    </submittedName>
</protein>
<sequence>MKTTISTIFILLFCFKINAQSTFKDGYYVNNSGDSIQGLIKDLDWKTNPDEIQFKTNSASRIKNLKPEDISFFEIFNKVKYKSANIDVDVSENSISDLSKKRLPQFEKKHLFLKVLEEGEANLYQYTEGSLVRYFIETDDADLQQLIYKRYLNKYYRIRENNNFRQQLLNALKCDELSESEFSDLKYKEKSLRKIVSKYNSCSNNSTYSYEIRDSKTSFHLAIRPGIQFATFETKEGVNNSSGTTFDYETSFRVGIEFEFILPLNNKKWALILEPTYQEYSSRVDVLVDGFFPTFREAEYASIEIPFGVRYYMFLNKKSQVFVNAGMAWDIGIGDNEVNGNRGARLDLKGSLNPMFGIGFRFMDKFSFEYRLQTGRDLLGEYAAKKSTFTSSQLILGYRLF</sequence>
<name>A0ABS7XH67_9FLAO</name>
<reference evidence="2" key="1">
    <citation type="submission" date="2023-07" db="EMBL/GenBank/DDBJ databases">
        <title>Novel species isolated from saline lakes on Tibetan Plateau.</title>
        <authorList>
            <person name="Lu H."/>
        </authorList>
    </citation>
    <scope>NUCLEOTIDE SEQUENCE [LARGE SCALE GENOMIC DNA]</scope>
    <source>
        <strain evidence="2">CAK8W</strain>
    </source>
</reference>
<dbReference type="RefSeq" id="WP_224460658.1">
    <property type="nucleotide sequence ID" value="NZ_JAIQZE010000004.1"/>
</dbReference>
<gene>
    <name evidence="1" type="ORF">LB452_05135</name>
</gene>
<proteinExistence type="predicted"/>
<keyword evidence="2" id="KW-1185">Reference proteome</keyword>
<accession>A0ABS7XH67</accession>
<evidence type="ECO:0000313" key="1">
    <source>
        <dbReference type="EMBL" id="MBZ9778302.1"/>
    </source>
</evidence>
<dbReference type="Proteomes" id="UP001199314">
    <property type="component" value="Unassembled WGS sequence"/>
</dbReference>
<evidence type="ECO:0000313" key="2">
    <source>
        <dbReference type="Proteomes" id="UP001199314"/>
    </source>
</evidence>